<evidence type="ECO:0000259" key="2">
    <source>
        <dbReference type="Pfam" id="PF03629"/>
    </source>
</evidence>
<dbReference type="InterPro" id="IPR005181">
    <property type="entry name" value="SASA"/>
</dbReference>
<reference evidence="3" key="1">
    <citation type="journal article" date="2014" name="Int. J. Syst. Evol. Microbiol.">
        <title>Complete genome sequence of Corynebacterium casei LMG S-19264T (=DSM 44701T), isolated from a smear-ripened cheese.</title>
        <authorList>
            <consortium name="US DOE Joint Genome Institute (JGI-PGF)"/>
            <person name="Walter F."/>
            <person name="Albersmeier A."/>
            <person name="Kalinowski J."/>
            <person name="Ruckert C."/>
        </authorList>
    </citation>
    <scope>NUCLEOTIDE SEQUENCE</scope>
    <source>
        <strain evidence="3">NBRC 108769</strain>
    </source>
</reference>
<accession>A0AA37WF49</accession>
<dbReference type="InterPro" id="IPR039329">
    <property type="entry name" value="SIAE"/>
</dbReference>
<keyword evidence="1" id="KW-0378">Hydrolase</keyword>
<dbReference type="GO" id="GO:0005975">
    <property type="term" value="P:carbohydrate metabolic process"/>
    <property type="evidence" value="ECO:0007669"/>
    <property type="project" value="TreeGrafter"/>
</dbReference>
<evidence type="ECO:0000256" key="1">
    <source>
        <dbReference type="ARBA" id="ARBA00022801"/>
    </source>
</evidence>
<dbReference type="PANTHER" id="PTHR22901">
    <property type="entry name" value="SIALATE O-ACETYLESTERASE"/>
    <property type="match status" value="1"/>
</dbReference>
<dbReference type="GO" id="GO:0001681">
    <property type="term" value="F:sialate O-acetylesterase activity"/>
    <property type="evidence" value="ECO:0007669"/>
    <property type="project" value="InterPro"/>
</dbReference>
<dbReference type="RefSeq" id="WP_235293810.1">
    <property type="nucleotide sequence ID" value="NZ_BSOH01000020.1"/>
</dbReference>
<dbReference type="Pfam" id="PF03629">
    <property type="entry name" value="SASA"/>
    <property type="match status" value="2"/>
</dbReference>
<reference evidence="3" key="2">
    <citation type="submission" date="2023-01" db="EMBL/GenBank/DDBJ databases">
        <title>Draft genome sequence of Portibacter lacus strain NBRC 108769.</title>
        <authorList>
            <person name="Sun Q."/>
            <person name="Mori K."/>
        </authorList>
    </citation>
    <scope>NUCLEOTIDE SEQUENCE</scope>
    <source>
        <strain evidence="3">NBRC 108769</strain>
    </source>
</reference>
<dbReference type="Gene3D" id="3.40.50.1110">
    <property type="entry name" value="SGNH hydrolase"/>
    <property type="match status" value="1"/>
</dbReference>
<feature type="domain" description="Sialate O-acetylesterase" evidence="2">
    <location>
        <begin position="105"/>
        <end position="223"/>
    </location>
</feature>
<evidence type="ECO:0000313" key="4">
    <source>
        <dbReference type="Proteomes" id="UP001156666"/>
    </source>
</evidence>
<gene>
    <name evidence="3" type="ORF">GCM10007940_30640</name>
</gene>
<comment type="caution">
    <text evidence="3">The sequence shown here is derived from an EMBL/GenBank/DDBJ whole genome shotgun (WGS) entry which is preliminary data.</text>
</comment>
<feature type="domain" description="Sialate O-acetylesterase" evidence="2">
    <location>
        <begin position="290"/>
        <end position="389"/>
    </location>
</feature>
<dbReference type="AlphaFoldDB" id="A0AA37WF49"/>
<proteinExistence type="predicted"/>
<dbReference type="Proteomes" id="UP001156666">
    <property type="component" value="Unassembled WGS sequence"/>
</dbReference>
<dbReference type="PANTHER" id="PTHR22901:SF0">
    <property type="entry name" value="SIALATE O-ACETYLESTERASE"/>
    <property type="match status" value="1"/>
</dbReference>
<dbReference type="SUPFAM" id="SSF52266">
    <property type="entry name" value="SGNH hydrolase"/>
    <property type="match status" value="1"/>
</dbReference>
<organism evidence="3 4">
    <name type="scientific">Portibacter lacus</name>
    <dbReference type="NCBI Taxonomy" id="1099794"/>
    <lineage>
        <taxon>Bacteria</taxon>
        <taxon>Pseudomonadati</taxon>
        <taxon>Bacteroidota</taxon>
        <taxon>Saprospiria</taxon>
        <taxon>Saprospirales</taxon>
        <taxon>Haliscomenobacteraceae</taxon>
        <taxon>Portibacter</taxon>
    </lineage>
</organism>
<dbReference type="InterPro" id="IPR036514">
    <property type="entry name" value="SGNH_hydro_sf"/>
</dbReference>
<name>A0AA37WF49_9BACT</name>
<protein>
    <submittedName>
        <fullName evidence="3">9-O-acetylesterase</fullName>
    </submittedName>
</protein>
<dbReference type="EMBL" id="BSOH01000020">
    <property type="protein sequence ID" value="GLR18448.1"/>
    <property type="molecule type" value="Genomic_DNA"/>
</dbReference>
<keyword evidence="4" id="KW-1185">Reference proteome</keyword>
<evidence type="ECO:0000313" key="3">
    <source>
        <dbReference type="EMBL" id="GLR18448.1"/>
    </source>
</evidence>
<sequence length="532" mass="60861">MKNYIKSLGILLFILPQILMAEVSLNSLFSDHMVVQRETEIPIWGWADAGENITIEASWGEETSVTALEDGTWKAYLKTPKAGGPHKIKVSGKNYIEISDVLSGEVWLCTGQSNMDFSMERFLNNSKEPQYQPLVEHVREEVKTANDNWIRYIEVPQTMSLFEKKKNFKGQWINATPGKTEKISATGYFFAKELREKLNIPIGLIECSWGGTRIQPWLSKETYLEDQNRTEYFEVSRKSAQERIDIIDDENYVDLVYNQKLADWYSSGRKGGAPRPSIHDPRKEKQEPATLYNAMLSAVIPYSIKGAIWYQGESNAVHLPEEYSDYLEAMIKSWRAEWNQGDFSFYWVQLAACIRGNEENDQGWAIVNDQLRRTLSVPNTGMAVLYDIGEGKDIHPHNKMDVGKRLSLWALRNDYNVVTPVSGPLYKSKAINGSKIEIEFDEVGDGLMVGRKVLLNETYEVSEPLKWFEVKGKDGVWKEAQAKITSKNKIEVWNKEVSNPQHVRYAWTAYPEGANLYNRDGLPAAVFTTENY</sequence>